<reference evidence="1 2" key="1">
    <citation type="submission" date="2024-01" db="EMBL/GenBank/DDBJ databases">
        <title>Genome assemblies of Stephania.</title>
        <authorList>
            <person name="Yang L."/>
        </authorList>
    </citation>
    <scope>NUCLEOTIDE SEQUENCE [LARGE SCALE GENOMIC DNA]</scope>
    <source>
        <strain evidence="1">JXDWG</strain>
        <tissue evidence="1">Leaf</tissue>
    </source>
</reference>
<organism evidence="1 2">
    <name type="scientific">Stephania cephalantha</name>
    <dbReference type="NCBI Taxonomy" id="152367"/>
    <lineage>
        <taxon>Eukaryota</taxon>
        <taxon>Viridiplantae</taxon>
        <taxon>Streptophyta</taxon>
        <taxon>Embryophyta</taxon>
        <taxon>Tracheophyta</taxon>
        <taxon>Spermatophyta</taxon>
        <taxon>Magnoliopsida</taxon>
        <taxon>Ranunculales</taxon>
        <taxon>Menispermaceae</taxon>
        <taxon>Menispermoideae</taxon>
        <taxon>Cissampelideae</taxon>
        <taxon>Stephania</taxon>
    </lineage>
</organism>
<dbReference type="Proteomes" id="UP001419268">
    <property type="component" value="Unassembled WGS sequence"/>
</dbReference>
<dbReference type="EMBL" id="JBBNAG010000004">
    <property type="protein sequence ID" value="KAK9140502.1"/>
    <property type="molecule type" value="Genomic_DNA"/>
</dbReference>
<name>A0AAP0JUL9_9MAGN</name>
<protein>
    <submittedName>
        <fullName evidence="1">Uncharacterized protein</fullName>
    </submittedName>
</protein>
<evidence type="ECO:0000313" key="1">
    <source>
        <dbReference type="EMBL" id="KAK9140502.1"/>
    </source>
</evidence>
<dbReference type="AlphaFoldDB" id="A0AAP0JUL9"/>
<sequence>MISLFLSPLSPLTEPFQFLLSHRCFLLLPLPPLSLSPVISLPSLNFSAVAAIGVAGGSAVAEA</sequence>
<comment type="caution">
    <text evidence="1">The sequence shown here is derived from an EMBL/GenBank/DDBJ whole genome shotgun (WGS) entry which is preliminary data.</text>
</comment>
<accession>A0AAP0JUL9</accession>
<evidence type="ECO:0000313" key="2">
    <source>
        <dbReference type="Proteomes" id="UP001419268"/>
    </source>
</evidence>
<proteinExistence type="predicted"/>
<keyword evidence="2" id="KW-1185">Reference proteome</keyword>
<gene>
    <name evidence="1" type="ORF">Scep_010183</name>
</gene>